<protein>
    <recommendedName>
        <fullName evidence="3">Ubiquitin-like domain-containing protein</fullName>
    </recommendedName>
</protein>
<keyword evidence="5" id="KW-1185">Reference proteome</keyword>
<dbReference type="InterPro" id="IPR001611">
    <property type="entry name" value="Leu-rich_rpt"/>
</dbReference>
<dbReference type="PROSITE" id="PS50053">
    <property type="entry name" value="UBIQUITIN_2"/>
    <property type="match status" value="1"/>
</dbReference>
<dbReference type="SMART" id="SM00213">
    <property type="entry name" value="UBQ"/>
    <property type="match status" value="1"/>
</dbReference>
<dbReference type="SMART" id="SM00369">
    <property type="entry name" value="LRR_TYP"/>
    <property type="match status" value="5"/>
</dbReference>
<dbReference type="PANTHER" id="PTHR48051:SF1">
    <property type="entry name" value="RAS SUPPRESSOR PROTEIN 1"/>
    <property type="match status" value="1"/>
</dbReference>
<dbReference type="PANTHER" id="PTHR48051">
    <property type="match status" value="1"/>
</dbReference>
<dbReference type="SMART" id="SM00364">
    <property type="entry name" value="LRR_BAC"/>
    <property type="match status" value="5"/>
</dbReference>
<accession>A0ABR0R5T3</accession>
<dbReference type="EMBL" id="JARKNE010000001">
    <property type="protein sequence ID" value="KAK5846973.1"/>
    <property type="molecule type" value="Genomic_DNA"/>
</dbReference>
<dbReference type="Pfam" id="PF02672">
    <property type="entry name" value="CP12"/>
    <property type="match status" value="1"/>
</dbReference>
<evidence type="ECO:0000313" key="4">
    <source>
        <dbReference type="EMBL" id="KAK5846973.1"/>
    </source>
</evidence>
<dbReference type="InterPro" id="IPR029071">
    <property type="entry name" value="Ubiquitin-like_domsf"/>
</dbReference>
<evidence type="ECO:0000256" key="2">
    <source>
        <dbReference type="ARBA" id="ARBA00022737"/>
    </source>
</evidence>
<reference evidence="4 5" key="1">
    <citation type="submission" date="2023-03" db="EMBL/GenBank/DDBJ databases">
        <title>WGS of Gossypium arboreum.</title>
        <authorList>
            <person name="Yu D."/>
        </authorList>
    </citation>
    <scope>NUCLEOTIDE SEQUENCE [LARGE SCALE GENOMIC DNA]</scope>
    <source>
        <tissue evidence="4">Leaf</tissue>
    </source>
</reference>
<evidence type="ECO:0000256" key="1">
    <source>
        <dbReference type="ARBA" id="ARBA00022614"/>
    </source>
</evidence>
<gene>
    <name evidence="4" type="ORF">PVK06_003274</name>
</gene>
<feature type="domain" description="Ubiquitin-like" evidence="3">
    <location>
        <begin position="61"/>
        <end position="132"/>
    </location>
</feature>
<name>A0ABR0R5T3_GOSAR</name>
<dbReference type="Pfam" id="PF00240">
    <property type="entry name" value="ubiquitin"/>
    <property type="match status" value="1"/>
</dbReference>
<dbReference type="Pfam" id="PF13855">
    <property type="entry name" value="LRR_8"/>
    <property type="match status" value="1"/>
</dbReference>
<dbReference type="InterPro" id="IPR032675">
    <property type="entry name" value="LRR_dom_sf"/>
</dbReference>
<dbReference type="Gene3D" id="3.10.20.90">
    <property type="entry name" value="Phosphatidylinositol 3-kinase Catalytic Subunit, Chain A, domain 1"/>
    <property type="match status" value="1"/>
</dbReference>
<evidence type="ECO:0000259" key="3">
    <source>
        <dbReference type="PROSITE" id="PS50053"/>
    </source>
</evidence>
<dbReference type="InterPro" id="IPR003591">
    <property type="entry name" value="Leu-rich_rpt_typical-subtyp"/>
</dbReference>
<evidence type="ECO:0000313" key="5">
    <source>
        <dbReference type="Proteomes" id="UP001358586"/>
    </source>
</evidence>
<dbReference type="SUPFAM" id="SSF52058">
    <property type="entry name" value="L domain-like"/>
    <property type="match status" value="1"/>
</dbReference>
<sequence length="422" mass="47167">MRHLMNANEKKVTEAKQVCEGDETSDECKVAWDEVEELKNFQSIEEPNKMSKDDGESSADINITVKFSGRSIPISIPKDSTIKQLKSHLQPLTNVLPRGQKLIFKGKLLVDAMTLKESEVMNGAKLMLMASQGLHQGGGPILKEAQTRPISRGKETEYKRHDARTEIVMEKDRLQRWKTTGVIALADCNLKAIPNEVWDCGSSARVLDVNNNSIQDVPNKISCLNSIQKLFLDGNGISDEAIQWEGLASLKYLTVLSFTRNQLMNLPSALGSLTSLRQLHVANNKLTNLPNEIGMLTRLEVLKANNNRITTVPACIGECSSLIEVDLSANLLSELPDTLGNLHNLKTLHLSNNGLQSLPCTLFKHCLQLATLDLHNTEITMDVLRQFEGWEEFDERRRSKHQKQLDFRVVSSAQFDEGADKN</sequence>
<dbReference type="Gene3D" id="3.80.10.10">
    <property type="entry name" value="Ribonuclease Inhibitor"/>
    <property type="match status" value="1"/>
</dbReference>
<dbReference type="SUPFAM" id="SSF54236">
    <property type="entry name" value="Ubiquitin-like"/>
    <property type="match status" value="1"/>
</dbReference>
<dbReference type="Proteomes" id="UP001358586">
    <property type="component" value="Chromosome 1"/>
</dbReference>
<dbReference type="InterPro" id="IPR000626">
    <property type="entry name" value="Ubiquitin-like_dom"/>
</dbReference>
<keyword evidence="1" id="KW-0433">Leucine-rich repeat</keyword>
<proteinExistence type="predicted"/>
<organism evidence="4 5">
    <name type="scientific">Gossypium arboreum</name>
    <name type="common">Tree cotton</name>
    <name type="synonym">Gossypium nanking</name>
    <dbReference type="NCBI Taxonomy" id="29729"/>
    <lineage>
        <taxon>Eukaryota</taxon>
        <taxon>Viridiplantae</taxon>
        <taxon>Streptophyta</taxon>
        <taxon>Embryophyta</taxon>
        <taxon>Tracheophyta</taxon>
        <taxon>Spermatophyta</taxon>
        <taxon>Magnoliopsida</taxon>
        <taxon>eudicotyledons</taxon>
        <taxon>Gunneridae</taxon>
        <taxon>Pentapetalae</taxon>
        <taxon>rosids</taxon>
        <taxon>malvids</taxon>
        <taxon>Malvales</taxon>
        <taxon>Malvaceae</taxon>
        <taxon>Malvoideae</taxon>
        <taxon>Gossypium</taxon>
    </lineage>
</organism>
<keyword evidence="2" id="KW-0677">Repeat</keyword>
<dbReference type="InterPro" id="IPR050216">
    <property type="entry name" value="LRR_domain-containing"/>
</dbReference>
<comment type="caution">
    <text evidence="4">The sequence shown here is derived from an EMBL/GenBank/DDBJ whole genome shotgun (WGS) entry which is preliminary data.</text>
</comment>
<dbReference type="PROSITE" id="PS51450">
    <property type="entry name" value="LRR"/>
    <property type="match status" value="2"/>
</dbReference>